<proteinExistence type="inferred from homology"/>
<dbReference type="SFLD" id="SFLDS00019">
    <property type="entry name" value="Glutathione_Transferase_(cytos"/>
    <property type="match status" value="1"/>
</dbReference>
<dbReference type="GO" id="GO:0004364">
    <property type="term" value="F:glutathione transferase activity"/>
    <property type="evidence" value="ECO:0007669"/>
    <property type="project" value="UniProtKB-EC"/>
</dbReference>
<evidence type="ECO:0000256" key="2">
    <source>
        <dbReference type="ARBA" id="ARBA00005861"/>
    </source>
</evidence>
<dbReference type="InterPro" id="IPR040079">
    <property type="entry name" value="Glutathione_S-Trfase"/>
</dbReference>
<organism evidence="8 9">
    <name type="scientific">Cyclotella cryptica</name>
    <dbReference type="NCBI Taxonomy" id="29204"/>
    <lineage>
        <taxon>Eukaryota</taxon>
        <taxon>Sar</taxon>
        <taxon>Stramenopiles</taxon>
        <taxon>Ochrophyta</taxon>
        <taxon>Bacillariophyta</taxon>
        <taxon>Coscinodiscophyceae</taxon>
        <taxon>Thalassiosirophycidae</taxon>
        <taxon>Stephanodiscales</taxon>
        <taxon>Stephanodiscaceae</taxon>
        <taxon>Cyclotella</taxon>
    </lineage>
</organism>
<dbReference type="Pfam" id="PF02798">
    <property type="entry name" value="GST_N"/>
    <property type="match status" value="1"/>
</dbReference>
<evidence type="ECO:0000256" key="3">
    <source>
        <dbReference type="ARBA" id="ARBA00012452"/>
    </source>
</evidence>
<comment type="similarity">
    <text evidence="2">Belongs to the GST superfamily. Mu family.</text>
</comment>
<evidence type="ECO:0000313" key="8">
    <source>
        <dbReference type="EMBL" id="KAL3794636.1"/>
    </source>
</evidence>
<gene>
    <name evidence="8" type="ORF">HJC23_010064</name>
</gene>
<dbReference type="EC" id="2.5.1.18" evidence="3"/>
<comment type="catalytic activity">
    <reaction evidence="5">
        <text>RX + glutathione = an S-substituted glutathione + a halide anion + H(+)</text>
        <dbReference type="Rhea" id="RHEA:16437"/>
        <dbReference type="ChEBI" id="CHEBI:15378"/>
        <dbReference type="ChEBI" id="CHEBI:16042"/>
        <dbReference type="ChEBI" id="CHEBI:17792"/>
        <dbReference type="ChEBI" id="CHEBI:57925"/>
        <dbReference type="ChEBI" id="CHEBI:90779"/>
        <dbReference type="EC" id="2.5.1.18"/>
    </reaction>
</comment>
<dbReference type="PROSITE" id="PS50405">
    <property type="entry name" value="GST_CTER"/>
    <property type="match status" value="1"/>
</dbReference>
<dbReference type="PANTHER" id="PTHR11571:SF222">
    <property type="entry name" value="GLUTATHIONE TRANSFERASE"/>
    <property type="match status" value="1"/>
</dbReference>
<dbReference type="InterPro" id="IPR004046">
    <property type="entry name" value="GST_C"/>
</dbReference>
<dbReference type="Proteomes" id="UP001516023">
    <property type="component" value="Unassembled WGS sequence"/>
</dbReference>
<dbReference type="Gene3D" id="1.20.1050.10">
    <property type="match status" value="1"/>
</dbReference>
<dbReference type="SUPFAM" id="SSF52833">
    <property type="entry name" value="Thioredoxin-like"/>
    <property type="match status" value="1"/>
</dbReference>
<dbReference type="InterPro" id="IPR036249">
    <property type="entry name" value="Thioredoxin-like_sf"/>
</dbReference>
<accession>A0ABD3Q3T3</accession>
<evidence type="ECO:0000256" key="1">
    <source>
        <dbReference type="ARBA" id="ARBA00003701"/>
    </source>
</evidence>
<dbReference type="InterPro" id="IPR010987">
    <property type="entry name" value="Glutathione-S-Trfase_C-like"/>
</dbReference>
<evidence type="ECO:0000313" key="9">
    <source>
        <dbReference type="Proteomes" id="UP001516023"/>
    </source>
</evidence>
<dbReference type="AlphaFoldDB" id="A0ABD3Q3T3"/>
<name>A0ABD3Q3T3_9STRA</name>
<feature type="domain" description="GST C-terminal" evidence="7">
    <location>
        <begin position="96"/>
        <end position="211"/>
    </location>
</feature>
<comment type="caution">
    <text evidence="8">The sequence shown here is derived from an EMBL/GenBank/DDBJ whole genome shotgun (WGS) entry which is preliminary data.</text>
</comment>
<evidence type="ECO:0000259" key="7">
    <source>
        <dbReference type="PROSITE" id="PS50405"/>
    </source>
</evidence>
<keyword evidence="4" id="KW-0808">Transferase</keyword>
<dbReference type="PROSITE" id="PS50404">
    <property type="entry name" value="GST_NTER"/>
    <property type="match status" value="1"/>
</dbReference>
<dbReference type="InterPro" id="IPR036282">
    <property type="entry name" value="Glutathione-S-Trfase_C_sf"/>
</dbReference>
<dbReference type="InterPro" id="IPR050213">
    <property type="entry name" value="GST_superfamily"/>
</dbReference>
<dbReference type="Pfam" id="PF14497">
    <property type="entry name" value="GST_C_3"/>
    <property type="match status" value="1"/>
</dbReference>
<evidence type="ECO:0000256" key="5">
    <source>
        <dbReference type="ARBA" id="ARBA00047960"/>
    </source>
</evidence>
<dbReference type="PANTHER" id="PTHR11571">
    <property type="entry name" value="GLUTATHIONE S-TRANSFERASE"/>
    <property type="match status" value="1"/>
</dbReference>
<comment type="function">
    <text evidence="1">Conjugation of reduced glutathione to a wide number of exogenous and endogenous hydrophobic electrophiles.</text>
</comment>
<dbReference type="EMBL" id="JABMIG020000078">
    <property type="protein sequence ID" value="KAL3794636.1"/>
    <property type="molecule type" value="Genomic_DNA"/>
</dbReference>
<evidence type="ECO:0000256" key="4">
    <source>
        <dbReference type="ARBA" id="ARBA00022679"/>
    </source>
</evidence>
<keyword evidence="9" id="KW-1185">Reference proteome</keyword>
<dbReference type="InterPro" id="IPR004045">
    <property type="entry name" value="Glutathione_S-Trfase_N"/>
</dbReference>
<dbReference type="SUPFAM" id="SSF47616">
    <property type="entry name" value="GST C-terminal domain-like"/>
    <property type="match status" value="1"/>
</dbReference>
<sequence length="226" mass="26007">MSDNKPILGYWKIRGLAECIRYQLAYSNVSYKEEVYEQGDGPEFSRSSWMDVKFQQGLAFPNLPYFKDGDFSITESGAIHRYCARKWCPELLNLDDPEMYAKAEMLWGVVADVKGFVTMQCYIGDGCKEQLTEKVIPKLELLAKAAHENQYIADNKLCCADFAFVELVELVDFISNGKVFEIYPALKDYRDRIFELPTLKEYLTKRADLPFNNKVAKINNVDKANI</sequence>
<protein>
    <recommendedName>
        <fullName evidence="3">glutathione transferase</fullName>
        <ecNumber evidence="3">2.5.1.18</ecNumber>
    </recommendedName>
</protein>
<reference evidence="8 9" key="1">
    <citation type="journal article" date="2020" name="G3 (Bethesda)">
        <title>Improved Reference Genome for Cyclotella cryptica CCMP332, a Model for Cell Wall Morphogenesis, Salinity Adaptation, and Lipid Production in Diatoms (Bacillariophyta).</title>
        <authorList>
            <person name="Roberts W.R."/>
            <person name="Downey K.M."/>
            <person name="Ruck E.C."/>
            <person name="Traller J.C."/>
            <person name="Alverson A.J."/>
        </authorList>
    </citation>
    <scope>NUCLEOTIDE SEQUENCE [LARGE SCALE GENOMIC DNA]</scope>
    <source>
        <strain evidence="8 9">CCMP332</strain>
    </source>
</reference>
<feature type="domain" description="GST N-terminal" evidence="6">
    <location>
        <begin position="4"/>
        <end position="91"/>
    </location>
</feature>
<dbReference type="Gene3D" id="3.40.30.10">
    <property type="entry name" value="Glutaredoxin"/>
    <property type="match status" value="1"/>
</dbReference>
<evidence type="ECO:0000259" key="6">
    <source>
        <dbReference type="PROSITE" id="PS50404"/>
    </source>
</evidence>